<accession>A0A6J4P7Q1</accession>
<gene>
    <name evidence="1" type="ORF">AVDCRST_MAG75-2594</name>
</gene>
<evidence type="ECO:0008006" key="2">
    <source>
        <dbReference type="Google" id="ProtNLM"/>
    </source>
</evidence>
<proteinExistence type="predicted"/>
<sequence>MGATSIAASAGTAALLALVGNRAVRPTGDRDGDSAGAGWRRRWLRTNHAGQQVTLLEGPVAVTAALVALAVGGTSRSPAVAVAVAGAGVVGAYDDLFGTTQAKGFRGHLRALRHGQVTSGSVKIAGVGVSAAAAAALLARSRRHNQPRRTVAGWALELAVDTALIAGTANLVNLCDLRPGRAAKVVTLLGTALLAAGHDGAAAGAVVGAAAGSLPADLAEQSMLGDCGANGLGAGIGAAAAASLPPPARLVMLAAVAALNLASEKVSFSAVIDAQPLLRAVDGWGRRPRPTAPPTTPRTGQ</sequence>
<reference evidence="1" key="1">
    <citation type="submission" date="2020-02" db="EMBL/GenBank/DDBJ databases">
        <authorList>
            <person name="Meier V. D."/>
        </authorList>
    </citation>
    <scope>NUCLEOTIDE SEQUENCE</scope>
    <source>
        <strain evidence="1">AVDCRST_MAG75</strain>
    </source>
</reference>
<protein>
    <recommendedName>
        <fullName evidence="2">Phospho-N-acetylmuramoyl-pentapeptide-transferase</fullName>
    </recommendedName>
</protein>
<name>A0A6J4P7Q1_9ACTN</name>
<organism evidence="1">
    <name type="scientific">uncultured Propionibacteriaceae bacterium</name>
    <dbReference type="NCBI Taxonomy" id="257457"/>
    <lineage>
        <taxon>Bacteria</taxon>
        <taxon>Bacillati</taxon>
        <taxon>Actinomycetota</taxon>
        <taxon>Actinomycetes</taxon>
        <taxon>Propionibacteriales</taxon>
        <taxon>Propionibacteriaceae</taxon>
        <taxon>environmental samples</taxon>
    </lineage>
</organism>
<dbReference type="AlphaFoldDB" id="A0A6J4P7Q1"/>
<dbReference type="EMBL" id="CADCUO010000184">
    <property type="protein sequence ID" value="CAA9408577.1"/>
    <property type="molecule type" value="Genomic_DNA"/>
</dbReference>
<evidence type="ECO:0000313" key="1">
    <source>
        <dbReference type="EMBL" id="CAA9408577.1"/>
    </source>
</evidence>